<reference evidence="2" key="2">
    <citation type="submission" date="2021-03" db="UniProtKB">
        <authorList>
            <consortium name="EnsemblPlants"/>
        </authorList>
    </citation>
    <scope>IDENTIFICATION</scope>
</reference>
<protein>
    <recommendedName>
        <fullName evidence="1">Tf2-1-like SH3-like domain-containing protein</fullName>
    </recommendedName>
</protein>
<dbReference type="EnsemblPlants" id="evm.model.03.991">
    <property type="protein sequence ID" value="cds.evm.model.03.991"/>
    <property type="gene ID" value="evm.TU.03.991"/>
</dbReference>
<accession>A0A803PBA0</accession>
<dbReference type="Gramene" id="evm.model.03.991">
    <property type="protein sequence ID" value="cds.evm.model.03.991"/>
    <property type="gene ID" value="evm.TU.03.991"/>
</dbReference>
<evidence type="ECO:0000259" key="1">
    <source>
        <dbReference type="Pfam" id="PF24626"/>
    </source>
</evidence>
<sequence length="115" mass="13290">MLEERDAQLDNLIVHLLRAQQKMKDVADKKRRDEQFAVGKKVFVKLESYRHKSLTFRRNEKLSPRFYGLFDVFARIGTVAYKLALLATSSVHPMFHVSQLQRAHGVTHSSSLLPP</sequence>
<organism evidence="2 3">
    <name type="scientific">Cannabis sativa</name>
    <name type="common">Hemp</name>
    <name type="synonym">Marijuana</name>
    <dbReference type="NCBI Taxonomy" id="3483"/>
    <lineage>
        <taxon>Eukaryota</taxon>
        <taxon>Viridiplantae</taxon>
        <taxon>Streptophyta</taxon>
        <taxon>Embryophyta</taxon>
        <taxon>Tracheophyta</taxon>
        <taxon>Spermatophyta</taxon>
        <taxon>Magnoliopsida</taxon>
        <taxon>eudicotyledons</taxon>
        <taxon>Gunneridae</taxon>
        <taxon>Pentapetalae</taxon>
        <taxon>rosids</taxon>
        <taxon>fabids</taxon>
        <taxon>Rosales</taxon>
        <taxon>Cannabaceae</taxon>
        <taxon>Cannabis</taxon>
    </lineage>
</organism>
<dbReference type="PANTHER" id="PTHR46148">
    <property type="entry name" value="CHROMO DOMAIN-CONTAINING PROTEIN"/>
    <property type="match status" value="1"/>
</dbReference>
<dbReference type="EMBL" id="UZAU01000279">
    <property type="status" value="NOT_ANNOTATED_CDS"/>
    <property type="molecule type" value="Genomic_DNA"/>
</dbReference>
<dbReference type="AlphaFoldDB" id="A0A803PBA0"/>
<keyword evidence="3" id="KW-1185">Reference proteome</keyword>
<dbReference type="Proteomes" id="UP000596661">
    <property type="component" value="Chromosome 3"/>
</dbReference>
<dbReference type="PANTHER" id="PTHR46148:SF52">
    <property type="entry name" value="OS04G0603800 PROTEIN"/>
    <property type="match status" value="1"/>
</dbReference>
<name>A0A803PBA0_CANSA</name>
<evidence type="ECO:0000313" key="3">
    <source>
        <dbReference type="Proteomes" id="UP000596661"/>
    </source>
</evidence>
<proteinExistence type="predicted"/>
<feature type="domain" description="Tf2-1-like SH3-like" evidence="1">
    <location>
        <begin position="39"/>
        <end position="103"/>
    </location>
</feature>
<dbReference type="OMA" id="QNTIAHR"/>
<dbReference type="Pfam" id="PF24626">
    <property type="entry name" value="SH3_Tf2-1"/>
    <property type="match status" value="1"/>
</dbReference>
<evidence type="ECO:0000313" key="2">
    <source>
        <dbReference type="EnsemblPlants" id="cds.evm.model.03.991"/>
    </source>
</evidence>
<reference evidence="2" key="1">
    <citation type="submission" date="2018-11" db="EMBL/GenBank/DDBJ databases">
        <authorList>
            <person name="Grassa J C."/>
        </authorList>
    </citation>
    <scope>NUCLEOTIDE SEQUENCE [LARGE SCALE GENOMIC DNA]</scope>
</reference>
<dbReference type="InterPro" id="IPR056924">
    <property type="entry name" value="SH3_Tf2-1"/>
</dbReference>